<dbReference type="NCBIfam" id="TIGR00231">
    <property type="entry name" value="small_GTP"/>
    <property type="match status" value="1"/>
</dbReference>
<evidence type="ECO:0000256" key="1">
    <source>
        <dbReference type="ARBA" id="ARBA00007921"/>
    </source>
</evidence>
<evidence type="ECO:0000256" key="4">
    <source>
        <dbReference type="ARBA" id="ARBA00022884"/>
    </source>
</evidence>
<keyword evidence="6" id="KW-0963">Cytoplasm</keyword>
<keyword evidence="4 6" id="KW-0694">RNA-binding</keyword>
<evidence type="ECO:0000256" key="6">
    <source>
        <dbReference type="HAMAP-Rule" id="MF_00367"/>
    </source>
</evidence>
<organism evidence="11 12">
    <name type="scientific">candidate division TA06 bacterium B3_TA06</name>
    <dbReference type="NCBI Taxonomy" id="2012487"/>
    <lineage>
        <taxon>Bacteria</taxon>
        <taxon>Bacteria division TA06</taxon>
    </lineage>
</organism>
<dbReference type="GO" id="GO:0043024">
    <property type="term" value="F:ribosomal small subunit binding"/>
    <property type="evidence" value="ECO:0007669"/>
    <property type="project" value="TreeGrafter"/>
</dbReference>
<dbReference type="InterPro" id="IPR005662">
    <property type="entry name" value="GTPase_Era-like"/>
</dbReference>
<dbReference type="CDD" id="cd04163">
    <property type="entry name" value="Era"/>
    <property type="match status" value="1"/>
</dbReference>
<dbReference type="NCBIfam" id="TIGR00436">
    <property type="entry name" value="era"/>
    <property type="match status" value="1"/>
</dbReference>
<proteinExistence type="inferred from homology"/>
<dbReference type="InterPro" id="IPR004044">
    <property type="entry name" value="KH_dom_type_2"/>
</dbReference>
<evidence type="ECO:0000256" key="3">
    <source>
        <dbReference type="ARBA" id="ARBA00022741"/>
    </source>
</evidence>
<reference evidence="11 12" key="1">
    <citation type="submission" date="2017-06" db="EMBL/GenBank/DDBJ databases">
        <title>Novel microbial phyla capable of carbon fixation and sulfur reduction in deep-sea sediments.</title>
        <authorList>
            <person name="Huang J."/>
            <person name="Baker B."/>
            <person name="Wang Y."/>
        </authorList>
    </citation>
    <scope>NUCLEOTIDE SEQUENCE [LARGE SCALE GENOMIC DNA]</scope>
    <source>
        <strain evidence="11">B3_TA06</strain>
    </source>
</reference>
<evidence type="ECO:0000259" key="9">
    <source>
        <dbReference type="PROSITE" id="PS50823"/>
    </source>
</evidence>
<dbReference type="GO" id="GO:0000028">
    <property type="term" value="P:ribosomal small subunit assembly"/>
    <property type="evidence" value="ECO:0007669"/>
    <property type="project" value="TreeGrafter"/>
</dbReference>
<dbReference type="PANTHER" id="PTHR42698:SF1">
    <property type="entry name" value="GTPASE ERA, MITOCHONDRIAL"/>
    <property type="match status" value="1"/>
</dbReference>
<feature type="region of interest" description="G5" evidence="7">
    <location>
        <begin position="162"/>
        <end position="164"/>
    </location>
</feature>
<dbReference type="PROSITE" id="PS50823">
    <property type="entry name" value="KH_TYPE_2"/>
    <property type="match status" value="1"/>
</dbReference>
<feature type="region of interest" description="G2" evidence="7">
    <location>
        <begin position="53"/>
        <end position="57"/>
    </location>
</feature>
<evidence type="ECO:0000256" key="2">
    <source>
        <dbReference type="ARBA" id="ARBA00020484"/>
    </source>
</evidence>
<keyword evidence="6" id="KW-0690">Ribosome biogenesis</keyword>
<keyword evidence="5 6" id="KW-0342">GTP-binding</keyword>
<evidence type="ECO:0000313" key="11">
    <source>
        <dbReference type="EMBL" id="TKJ42892.1"/>
    </source>
</evidence>
<dbReference type="GO" id="GO:0005525">
    <property type="term" value="F:GTP binding"/>
    <property type="evidence" value="ECO:0007669"/>
    <property type="project" value="UniProtKB-UniRule"/>
</dbReference>
<feature type="binding site" evidence="6">
    <location>
        <begin position="133"/>
        <end position="136"/>
    </location>
    <ligand>
        <name>GTP</name>
        <dbReference type="ChEBI" id="CHEBI:37565"/>
    </ligand>
</feature>
<dbReference type="Gene3D" id="3.40.50.300">
    <property type="entry name" value="P-loop containing nucleotide triphosphate hydrolases"/>
    <property type="match status" value="1"/>
</dbReference>
<dbReference type="InterPro" id="IPR027417">
    <property type="entry name" value="P-loop_NTPase"/>
</dbReference>
<evidence type="ECO:0000259" key="10">
    <source>
        <dbReference type="PROSITE" id="PS51713"/>
    </source>
</evidence>
<feature type="domain" description="KH type-2" evidence="9">
    <location>
        <begin position="206"/>
        <end position="291"/>
    </location>
</feature>
<dbReference type="SUPFAM" id="SSF54814">
    <property type="entry name" value="Prokaryotic type KH domain (KH-domain type II)"/>
    <property type="match status" value="1"/>
</dbReference>
<dbReference type="Pfam" id="PF01926">
    <property type="entry name" value="MMR_HSR1"/>
    <property type="match status" value="1"/>
</dbReference>
<evidence type="ECO:0000313" key="12">
    <source>
        <dbReference type="Proteomes" id="UP000317778"/>
    </source>
</evidence>
<evidence type="ECO:0000256" key="5">
    <source>
        <dbReference type="ARBA" id="ARBA00023134"/>
    </source>
</evidence>
<accession>A0A532V6W6</accession>
<comment type="subcellular location">
    <subcellularLocation>
        <location evidence="6">Cytoplasm</location>
    </subcellularLocation>
    <subcellularLocation>
        <location evidence="6">Cell membrane</location>
        <topology evidence="6">Peripheral membrane protein</topology>
    </subcellularLocation>
</comment>
<protein>
    <recommendedName>
        <fullName evidence="2 6">GTPase Era</fullName>
    </recommendedName>
</protein>
<dbReference type="PANTHER" id="PTHR42698">
    <property type="entry name" value="GTPASE ERA"/>
    <property type="match status" value="1"/>
</dbReference>
<dbReference type="AlphaFoldDB" id="A0A532V6W6"/>
<dbReference type="GO" id="GO:0005886">
    <property type="term" value="C:plasma membrane"/>
    <property type="evidence" value="ECO:0007669"/>
    <property type="project" value="UniProtKB-SubCell"/>
</dbReference>
<dbReference type="InterPro" id="IPR015946">
    <property type="entry name" value="KH_dom-like_a/b"/>
</dbReference>
<gene>
    <name evidence="6" type="primary">era</name>
    <name evidence="11" type="ORF">CEE36_06395</name>
</gene>
<feature type="region of interest" description="G3" evidence="7">
    <location>
        <begin position="74"/>
        <end position="77"/>
    </location>
</feature>
<dbReference type="InterPro" id="IPR009019">
    <property type="entry name" value="KH_sf_prok-type"/>
</dbReference>
<dbReference type="PROSITE" id="PS51713">
    <property type="entry name" value="G_ERA"/>
    <property type="match status" value="1"/>
</dbReference>
<dbReference type="EMBL" id="NJBO01000008">
    <property type="protein sequence ID" value="TKJ42892.1"/>
    <property type="molecule type" value="Genomic_DNA"/>
</dbReference>
<keyword evidence="6" id="KW-0699">rRNA-binding</keyword>
<keyword evidence="6" id="KW-0472">Membrane</keyword>
<dbReference type="InterPro" id="IPR030388">
    <property type="entry name" value="G_ERA_dom"/>
</dbReference>
<dbReference type="GO" id="GO:0005829">
    <property type="term" value="C:cytosol"/>
    <property type="evidence" value="ECO:0007669"/>
    <property type="project" value="TreeGrafter"/>
</dbReference>
<feature type="region of interest" description="G4" evidence="7">
    <location>
        <begin position="133"/>
        <end position="136"/>
    </location>
</feature>
<dbReference type="GO" id="GO:0003924">
    <property type="term" value="F:GTPase activity"/>
    <property type="evidence" value="ECO:0007669"/>
    <property type="project" value="UniProtKB-UniRule"/>
</dbReference>
<dbReference type="Pfam" id="PF07650">
    <property type="entry name" value="KH_2"/>
    <property type="match status" value="1"/>
</dbReference>
<dbReference type="Proteomes" id="UP000317778">
    <property type="component" value="Unassembled WGS sequence"/>
</dbReference>
<dbReference type="SUPFAM" id="SSF52540">
    <property type="entry name" value="P-loop containing nucleoside triphosphate hydrolases"/>
    <property type="match status" value="1"/>
</dbReference>
<name>A0A532V6W6_UNCT6</name>
<comment type="caution">
    <text evidence="11">The sequence shown here is derived from an EMBL/GenBank/DDBJ whole genome shotgun (WGS) entry which is preliminary data.</text>
</comment>
<dbReference type="InterPro" id="IPR006073">
    <property type="entry name" value="GTP-bd"/>
</dbReference>
<dbReference type="NCBIfam" id="NF000908">
    <property type="entry name" value="PRK00089.1"/>
    <property type="match status" value="1"/>
</dbReference>
<comment type="subunit">
    <text evidence="6">Monomer.</text>
</comment>
<dbReference type="GO" id="GO:0070181">
    <property type="term" value="F:small ribosomal subunit rRNA binding"/>
    <property type="evidence" value="ECO:0007669"/>
    <property type="project" value="UniProtKB-UniRule"/>
</dbReference>
<keyword evidence="3 6" id="KW-0547">Nucleotide-binding</keyword>
<dbReference type="CDD" id="cd22534">
    <property type="entry name" value="KH-II_Era"/>
    <property type="match status" value="1"/>
</dbReference>
<feature type="binding site" evidence="6">
    <location>
        <begin position="27"/>
        <end position="34"/>
    </location>
    <ligand>
        <name>GTP</name>
        <dbReference type="ChEBI" id="CHEBI:37565"/>
    </ligand>
</feature>
<feature type="domain" description="Era-type G" evidence="10">
    <location>
        <begin position="19"/>
        <end position="183"/>
    </location>
</feature>
<dbReference type="InterPro" id="IPR005225">
    <property type="entry name" value="Small_GTP-bd"/>
</dbReference>
<sequence>MNKSRVPAADSEAGSAGSKSAFVAIVGPPNVGKSTLLNAYLGMHLSAVSRKPQTTSRNVLGILTAPEGQLVFLDTPGLIKRKGAVYEFMQREISSALSDADLVLLMVEPRYESDDALASFIRSIDKPVVLTVNKVDLVKDKLNLLPLIDRYRNLGLDEVYPISALKGDGLGELLAGLFKAAPQGELYYPEEGITTYPMRFFAAEAIRESLFELYGEEIPYSVFVEIEEYKEHDGRKDLIRATLYVERDSQRPIILGRGGEAIKRLGTRARKKIEALSGRAVYLELHVKVAKNWRKDPSFVRRATKPPQKYLPGT</sequence>
<evidence type="ECO:0000256" key="8">
    <source>
        <dbReference type="RuleBase" id="RU003761"/>
    </source>
</evidence>
<dbReference type="Gene3D" id="3.30.300.20">
    <property type="match status" value="1"/>
</dbReference>
<comment type="similarity">
    <text evidence="1 6 7 8">Belongs to the TRAFAC class TrmE-Era-EngA-EngB-Septin-like GTPase superfamily. Era GTPase family.</text>
</comment>
<feature type="region of interest" description="G1" evidence="7">
    <location>
        <begin position="27"/>
        <end position="34"/>
    </location>
</feature>
<dbReference type="HAMAP" id="MF_00367">
    <property type="entry name" value="GTPase_Era"/>
    <property type="match status" value="1"/>
</dbReference>
<keyword evidence="6" id="KW-1003">Cell membrane</keyword>
<evidence type="ECO:0000256" key="7">
    <source>
        <dbReference type="PROSITE-ProRule" id="PRU01050"/>
    </source>
</evidence>
<feature type="binding site" evidence="6">
    <location>
        <begin position="74"/>
        <end position="78"/>
    </location>
    <ligand>
        <name>GTP</name>
        <dbReference type="ChEBI" id="CHEBI:37565"/>
    </ligand>
</feature>
<dbReference type="PRINTS" id="PR00326">
    <property type="entry name" value="GTP1OBG"/>
</dbReference>
<comment type="function">
    <text evidence="6">An essential GTPase that binds both GDP and GTP, with rapid nucleotide exchange. Plays a role in 16S rRNA processing and 30S ribosomal subunit biogenesis and possibly also in cell cycle regulation and energy metabolism.</text>
</comment>